<organism evidence="2 3">
    <name type="scientific">Enterococcus wangshanyuanii</name>
    <dbReference type="NCBI Taxonomy" id="2005703"/>
    <lineage>
        <taxon>Bacteria</taxon>
        <taxon>Bacillati</taxon>
        <taxon>Bacillota</taxon>
        <taxon>Bacilli</taxon>
        <taxon>Lactobacillales</taxon>
        <taxon>Enterococcaceae</taxon>
        <taxon>Enterococcus</taxon>
    </lineage>
</organism>
<dbReference type="EMBL" id="BMKI01000022">
    <property type="protein sequence ID" value="GGD05261.1"/>
    <property type="molecule type" value="Genomic_DNA"/>
</dbReference>
<accession>A0ABQ1PW92</accession>
<evidence type="ECO:0000313" key="3">
    <source>
        <dbReference type="Proteomes" id="UP000630615"/>
    </source>
</evidence>
<dbReference type="Proteomes" id="UP000630615">
    <property type="component" value="Unassembled WGS sequence"/>
</dbReference>
<comment type="caution">
    <text evidence="2">The sequence shown here is derived from an EMBL/GenBank/DDBJ whole genome shotgun (WGS) entry which is preliminary data.</text>
</comment>
<dbReference type="Pfam" id="PF03483">
    <property type="entry name" value="B3_4"/>
    <property type="match status" value="1"/>
</dbReference>
<proteinExistence type="predicted"/>
<name>A0ABQ1PW92_9ENTE</name>
<gene>
    <name evidence="2" type="ORF">GCM10011573_38450</name>
</gene>
<dbReference type="SUPFAM" id="SSF56037">
    <property type="entry name" value="PheT/TilS domain"/>
    <property type="match status" value="1"/>
</dbReference>
<dbReference type="PANTHER" id="PTHR39209">
    <property type="match status" value="1"/>
</dbReference>
<sequence>MNNYLSLKLHLPIGSYDLSKLNNDLSYMVARRDEEYEGIGKGKIGISSFPVLSDSLGPFGSPISDSTRAMISLETKKAMLVVYSFGESPSELQAIKSEVEQAINGIFGTTEIQTTIVV</sequence>
<dbReference type="InterPro" id="IPR005146">
    <property type="entry name" value="B3/B4_tRNA-bd"/>
</dbReference>
<feature type="domain" description="B3/B4 tRNA-binding" evidence="1">
    <location>
        <begin position="2"/>
        <end position="87"/>
    </location>
</feature>
<dbReference type="PANTHER" id="PTHR39209:SF2">
    <property type="entry name" value="CYTOPLASMIC PROTEIN"/>
    <property type="match status" value="1"/>
</dbReference>
<evidence type="ECO:0000259" key="1">
    <source>
        <dbReference type="Pfam" id="PF03483"/>
    </source>
</evidence>
<reference evidence="3" key="1">
    <citation type="journal article" date="2019" name="Int. J. Syst. Evol. Microbiol.">
        <title>The Global Catalogue of Microorganisms (GCM) 10K type strain sequencing project: providing services to taxonomists for standard genome sequencing and annotation.</title>
        <authorList>
            <consortium name="The Broad Institute Genomics Platform"/>
            <consortium name="The Broad Institute Genome Sequencing Center for Infectious Disease"/>
            <person name="Wu L."/>
            <person name="Ma J."/>
        </authorList>
    </citation>
    <scope>NUCLEOTIDE SEQUENCE [LARGE SCALE GENOMIC DNA]</scope>
    <source>
        <strain evidence="3">CGMCC 1.15942</strain>
    </source>
</reference>
<protein>
    <recommendedName>
        <fullName evidence="1">B3/B4 tRNA-binding domain-containing protein</fullName>
    </recommendedName>
</protein>
<evidence type="ECO:0000313" key="2">
    <source>
        <dbReference type="EMBL" id="GGD05261.1"/>
    </source>
</evidence>
<keyword evidence="3" id="KW-1185">Reference proteome</keyword>
<dbReference type="Gene3D" id="3.50.40.10">
    <property type="entry name" value="Phenylalanyl-trna Synthetase, Chain B, domain 3"/>
    <property type="match status" value="1"/>
</dbReference>
<dbReference type="InterPro" id="IPR020825">
    <property type="entry name" value="Phe-tRNA_synthase-like_B3/B4"/>
</dbReference>